<keyword evidence="1" id="KW-0732">Signal</keyword>
<evidence type="ECO:0008006" key="4">
    <source>
        <dbReference type="Google" id="ProtNLM"/>
    </source>
</evidence>
<dbReference type="Proteomes" id="UP000011205">
    <property type="component" value="Unassembled WGS sequence"/>
</dbReference>
<dbReference type="EMBL" id="AMLP01000006">
    <property type="protein sequence ID" value="ELS58915.1"/>
    <property type="molecule type" value="Genomic_DNA"/>
</dbReference>
<proteinExistence type="predicted"/>
<gene>
    <name evidence="2" type="ORF">STVIR_0115</name>
</gene>
<sequence>MERAKRLGLPLRTVSTALVIAVASGMVTAVSAVAAPPARENAADTTVGHSSPRGGQGTDHCLITIAVPVCLG</sequence>
<evidence type="ECO:0000256" key="1">
    <source>
        <dbReference type="SAM" id="SignalP"/>
    </source>
</evidence>
<dbReference type="AlphaFoldDB" id="L8PQY3"/>
<feature type="signal peptide" evidence="1">
    <location>
        <begin position="1"/>
        <end position="34"/>
    </location>
</feature>
<organism evidence="2 3">
    <name type="scientific">Streptomyces viridochromogenes Tue57</name>
    <dbReference type="NCBI Taxonomy" id="1160705"/>
    <lineage>
        <taxon>Bacteria</taxon>
        <taxon>Bacillati</taxon>
        <taxon>Actinomycetota</taxon>
        <taxon>Actinomycetes</taxon>
        <taxon>Kitasatosporales</taxon>
        <taxon>Streptomycetaceae</taxon>
        <taxon>Streptomyces</taxon>
    </lineage>
</organism>
<evidence type="ECO:0000313" key="2">
    <source>
        <dbReference type="EMBL" id="ELS58915.1"/>
    </source>
</evidence>
<comment type="caution">
    <text evidence="2">The sequence shown here is derived from an EMBL/GenBank/DDBJ whole genome shotgun (WGS) entry which is preliminary data.</text>
</comment>
<reference evidence="2 3" key="1">
    <citation type="journal article" date="2013" name="Genome Announc.">
        <title>Draft Genome Sequence of Streptomyces viridochromogenes Strain Tu57, Producer of Avilamycin.</title>
        <authorList>
            <person name="Gruning B.A."/>
            <person name="Erxleben A."/>
            <person name="Hahnlein A."/>
            <person name="Gunther S."/>
        </authorList>
    </citation>
    <scope>NUCLEOTIDE SEQUENCE [LARGE SCALE GENOMIC DNA]</scope>
    <source>
        <strain evidence="2 3">Tue57</strain>
    </source>
</reference>
<evidence type="ECO:0000313" key="3">
    <source>
        <dbReference type="Proteomes" id="UP000011205"/>
    </source>
</evidence>
<dbReference type="PATRIC" id="fig|1160705.3.peg.112"/>
<name>L8PQY3_STRVR</name>
<protein>
    <recommendedName>
        <fullName evidence="4">Secreted protein</fullName>
    </recommendedName>
</protein>
<feature type="chain" id="PRO_5003996013" description="Secreted protein" evidence="1">
    <location>
        <begin position="35"/>
        <end position="72"/>
    </location>
</feature>
<accession>L8PQY3</accession>